<dbReference type="AlphaFoldDB" id="A0A654FD17"/>
<protein>
    <submittedName>
        <fullName evidence="2">Uncharacterized protein</fullName>
    </submittedName>
</protein>
<evidence type="ECO:0000313" key="3">
    <source>
        <dbReference type="Proteomes" id="UP000426265"/>
    </source>
</evidence>
<proteinExistence type="predicted"/>
<accession>A0A654FD17</accession>
<gene>
    <name evidence="2" type="ORF">AN1_LOCUS14532</name>
</gene>
<sequence>MTISRIIDTQIAIPIETGEENAKDGDVDCQIIATTKKADRKSETSNSASSNGKKDKRPRLDN</sequence>
<evidence type="ECO:0000256" key="1">
    <source>
        <dbReference type="SAM" id="MobiDB-lite"/>
    </source>
</evidence>
<reference evidence="2 3" key="1">
    <citation type="submission" date="2019-11" db="EMBL/GenBank/DDBJ databases">
        <authorList>
            <person name="Jiao W.-B."/>
            <person name="Schneeberger K."/>
        </authorList>
    </citation>
    <scope>NUCLEOTIDE SEQUENCE [LARGE SCALE GENOMIC DNA]</scope>
    <source>
        <strain evidence="3">cv. An-1</strain>
    </source>
</reference>
<evidence type="ECO:0000313" key="2">
    <source>
        <dbReference type="EMBL" id="VYS59090.1"/>
    </source>
</evidence>
<organism evidence="2 3">
    <name type="scientific">Arabidopsis thaliana</name>
    <name type="common">Mouse-ear cress</name>
    <dbReference type="NCBI Taxonomy" id="3702"/>
    <lineage>
        <taxon>Eukaryota</taxon>
        <taxon>Viridiplantae</taxon>
        <taxon>Streptophyta</taxon>
        <taxon>Embryophyta</taxon>
        <taxon>Tracheophyta</taxon>
        <taxon>Spermatophyta</taxon>
        <taxon>Magnoliopsida</taxon>
        <taxon>eudicotyledons</taxon>
        <taxon>Gunneridae</taxon>
        <taxon>Pentapetalae</taxon>
        <taxon>rosids</taxon>
        <taxon>malvids</taxon>
        <taxon>Brassicales</taxon>
        <taxon>Brassicaceae</taxon>
        <taxon>Camelineae</taxon>
        <taxon>Arabidopsis</taxon>
    </lineage>
</organism>
<dbReference type="Proteomes" id="UP000426265">
    <property type="component" value="Unassembled WGS sequence"/>
</dbReference>
<feature type="region of interest" description="Disordered" evidence="1">
    <location>
        <begin position="34"/>
        <end position="62"/>
    </location>
</feature>
<dbReference type="EMBL" id="CACRSJ010000106">
    <property type="protein sequence ID" value="VYS59090.1"/>
    <property type="molecule type" value="Genomic_DNA"/>
</dbReference>
<name>A0A654FD17_ARATH</name>